<dbReference type="PANTHER" id="PTHR33137">
    <property type="entry name" value="MEDIATOR OF RNA POLYMERASE II TRANSCRIPTION SUBUNIT 15A-RELATED"/>
    <property type="match status" value="1"/>
</dbReference>
<comment type="caution">
    <text evidence="2">The sequence shown here is derived from an EMBL/GenBank/DDBJ whole genome shotgun (WGS) entry which is preliminary data.</text>
</comment>
<feature type="compositionally biased region" description="Polar residues" evidence="1">
    <location>
        <begin position="267"/>
        <end position="276"/>
    </location>
</feature>
<keyword evidence="3" id="KW-1185">Reference proteome</keyword>
<feature type="region of interest" description="Disordered" evidence="1">
    <location>
        <begin position="215"/>
        <end position="342"/>
    </location>
</feature>
<dbReference type="SUPFAM" id="SSF159034">
    <property type="entry name" value="Mib/herc2 domain-like"/>
    <property type="match status" value="2"/>
</dbReference>
<accession>A0A835T665</accession>
<feature type="region of interest" description="Disordered" evidence="1">
    <location>
        <begin position="1"/>
        <end position="27"/>
    </location>
</feature>
<dbReference type="EMBL" id="JAEHOC010000010">
    <property type="protein sequence ID" value="KAG2438151.1"/>
    <property type="molecule type" value="Genomic_DNA"/>
</dbReference>
<sequence>MGPTGPAGSRCASEEEQQASQAAAASVDTAPLQLRVSCLEGQQLAELQTWRQSQATMAQGAGASGTQAPTSSQPNQQQQQQQQQQEPAAKETAAVVGLVTTPGPYPGIYLPRTRPVPGEVVTADNVHVGLVVRRGPDWDRIHTNWIDAGRDGGPGSNGVVKRVSSNGRFADVRWPATGEETASFIHDAPGSRELVVAPAEAQPKKHVVQQKQEAVAAVEARQGEQQGAKQGAKEGPQPGAQPQRRHRRGRPAEEEAGGLRGRCSPVATLNSSSNARSAAGTCRPTAPARAMASAGEPAAPSSSPDVGRVGEQQQAPDPAPTSAPPAPPAADPHSKRAAPMADGTAVPAAAGAVTAALSGVVGRVVDARLAGVRARFVEEVVAALVADPELLLGELLLAMGKVPSSPDDAAELRRRVSGLEGRVEELVAALGERAGDASQAAASVEAAALQLRVSCFEGQVAELQTRRQSQGAGASGTQTLQSSQPNQQQPQQQEAIAKETEVEAKAEVGLVATPGPYPDIYLPRTRPVPGEVVTADNVHVGLVVRRGPDWDRIYDNWIAAGRDGGPGSNGVVKRVYTSGRTVSVRWPATGEETGCYIQDAPGWRELVVAPVEAEQGAQSQRRWLWWPW</sequence>
<proteinExistence type="predicted"/>
<organism evidence="2 3">
    <name type="scientific">Chlamydomonas incerta</name>
    <dbReference type="NCBI Taxonomy" id="51695"/>
    <lineage>
        <taxon>Eukaryota</taxon>
        <taxon>Viridiplantae</taxon>
        <taxon>Chlorophyta</taxon>
        <taxon>core chlorophytes</taxon>
        <taxon>Chlorophyceae</taxon>
        <taxon>CS clade</taxon>
        <taxon>Chlamydomonadales</taxon>
        <taxon>Chlamydomonadaceae</taxon>
        <taxon>Chlamydomonas</taxon>
    </lineage>
</organism>
<reference evidence="2" key="1">
    <citation type="journal article" date="2020" name="bioRxiv">
        <title>Comparative genomics of Chlamydomonas.</title>
        <authorList>
            <person name="Craig R.J."/>
            <person name="Hasan A.R."/>
            <person name="Ness R.W."/>
            <person name="Keightley P.D."/>
        </authorList>
    </citation>
    <scope>NUCLEOTIDE SEQUENCE</scope>
    <source>
        <strain evidence="2">SAG 7.73</strain>
    </source>
</reference>
<dbReference type="InterPro" id="IPR037252">
    <property type="entry name" value="Mib_Herc2_sf"/>
</dbReference>
<evidence type="ECO:0000313" key="3">
    <source>
        <dbReference type="Proteomes" id="UP000650467"/>
    </source>
</evidence>
<dbReference type="OrthoDB" id="557698at2759"/>
<evidence type="ECO:0000313" key="2">
    <source>
        <dbReference type="EMBL" id="KAG2438151.1"/>
    </source>
</evidence>
<feature type="compositionally biased region" description="Low complexity" evidence="1">
    <location>
        <begin position="286"/>
        <end position="304"/>
    </location>
</feature>
<dbReference type="GO" id="GO:0031490">
    <property type="term" value="F:chromatin DNA binding"/>
    <property type="evidence" value="ECO:0007669"/>
    <property type="project" value="InterPro"/>
</dbReference>
<dbReference type="AlphaFoldDB" id="A0A835T665"/>
<feature type="compositionally biased region" description="Low complexity" evidence="1">
    <location>
        <begin position="76"/>
        <end position="85"/>
    </location>
</feature>
<feature type="region of interest" description="Disordered" evidence="1">
    <location>
        <begin position="52"/>
        <end position="92"/>
    </location>
</feature>
<gene>
    <name evidence="2" type="ORF">HXX76_005759</name>
</gene>
<dbReference type="Gene3D" id="2.30.30.40">
    <property type="entry name" value="SH3 Domains"/>
    <property type="match status" value="2"/>
</dbReference>
<dbReference type="GO" id="GO:0004842">
    <property type="term" value="F:ubiquitin-protein transferase activity"/>
    <property type="evidence" value="ECO:0007669"/>
    <property type="project" value="InterPro"/>
</dbReference>
<feature type="region of interest" description="Disordered" evidence="1">
    <location>
        <begin position="466"/>
        <end position="500"/>
    </location>
</feature>
<feature type="compositionally biased region" description="Pro residues" evidence="1">
    <location>
        <begin position="317"/>
        <end position="330"/>
    </location>
</feature>
<feature type="compositionally biased region" description="Low complexity" evidence="1">
    <location>
        <begin position="477"/>
        <end position="495"/>
    </location>
</feature>
<dbReference type="InterPro" id="IPR044661">
    <property type="entry name" value="MED15a/b/c-like"/>
</dbReference>
<feature type="compositionally biased region" description="Polar residues" evidence="1">
    <location>
        <begin position="64"/>
        <end position="75"/>
    </location>
</feature>
<dbReference type="GO" id="GO:0003713">
    <property type="term" value="F:transcription coactivator activity"/>
    <property type="evidence" value="ECO:0007669"/>
    <property type="project" value="InterPro"/>
</dbReference>
<evidence type="ECO:0000256" key="1">
    <source>
        <dbReference type="SAM" id="MobiDB-lite"/>
    </source>
</evidence>
<feature type="compositionally biased region" description="Low complexity" evidence="1">
    <location>
        <begin position="215"/>
        <end position="235"/>
    </location>
</feature>
<evidence type="ECO:0008006" key="4">
    <source>
        <dbReference type="Google" id="ProtNLM"/>
    </source>
</evidence>
<dbReference type="GO" id="GO:0046872">
    <property type="term" value="F:metal ion binding"/>
    <property type="evidence" value="ECO:0007669"/>
    <property type="project" value="InterPro"/>
</dbReference>
<protein>
    <recommendedName>
        <fullName evidence="4">MIB/HERC2 domain-containing protein</fullName>
    </recommendedName>
</protein>
<name>A0A835T665_CHLIN</name>
<dbReference type="PANTHER" id="PTHR33137:SF4">
    <property type="entry name" value="MEDIATOR OF RNA POLYMERASE II TRANSCRIPTION SUBUNIT 15A-RELATED"/>
    <property type="match status" value="1"/>
</dbReference>
<feature type="compositionally biased region" description="Polar residues" evidence="1">
    <location>
        <begin position="466"/>
        <end position="476"/>
    </location>
</feature>
<dbReference type="Proteomes" id="UP000650467">
    <property type="component" value="Unassembled WGS sequence"/>
</dbReference>